<keyword evidence="4" id="KW-0732">Signal</keyword>
<reference evidence="9" key="1">
    <citation type="submission" date="2023-04" db="EMBL/GenBank/DDBJ databases">
        <authorList>
            <person name="Vijverberg K."/>
            <person name="Xiong W."/>
            <person name="Schranz E."/>
        </authorList>
    </citation>
    <scope>NUCLEOTIDE SEQUENCE</scope>
</reference>
<evidence type="ECO:0000256" key="4">
    <source>
        <dbReference type="ARBA" id="ARBA00022729"/>
    </source>
</evidence>
<evidence type="ECO:0000313" key="10">
    <source>
        <dbReference type="Proteomes" id="UP001177003"/>
    </source>
</evidence>
<dbReference type="InterPro" id="IPR006918">
    <property type="entry name" value="COBRA_pln"/>
</dbReference>
<keyword evidence="5" id="KW-0325">Glycoprotein</keyword>
<dbReference type="InterPro" id="IPR056682">
    <property type="entry name" value="DUF7780"/>
</dbReference>
<evidence type="ECO:0000256" key="5">
    <source>
        <dbReference type="ARBA" id="ARBA00023180"/>
    </source>
</evidence>
<dbReference type="Proteomes" id="UP001177003">
    <property type="component" value="Chromosome 4"/>
</dbReference>
<dbReference type="EMBL" id="OX465080">
    <property type="protein sequence ID" value="CAI9280316.1"/>
    <property type="molecule type" value="Genomic_DNA"/>
</dbReference>
<keyword evidence="10" id="KW-1185">Reference proteome</keyword>
<dbReference type="Pfam" id="PF25079">
    <property type="entry name" value="COB_C"/>
    <property type="match status" value="1"/>
</dbReference>
<evidence type="ECO:0000259" key="8">
    <source>
        <dbReference type="Pfam" id="PF25079"/>
    </source>
</evidence>
<sequence length="634" mass="70685">MRAINPTAGAIALNLDLNSVSLEPPLEPSETQPNLLKNPWIFIYSTYIASLLSTPLRVSYHNTAIKIKRFVPNEIDGGRSQAENVRVMGKGGYFDFSNRSNLSYFPASFNVTQFVNSRKKDSEKGEPIWGRKIKNISISIPTMVVGMSLLESGFWAGFCVICFISILNLLRTPSVVNLDDSNSYWRPHQFFAKNPIYNTQSELAGAIYAYLTPDCYDPLDPNGNITVTFDIIQWTHDGYVARVSIQNYYQYRHVDNPGWKLGFTWVNNEIIWSISGAIATHRGNCSVFKEDQVPHCCMPTPEIVDLMSGTQPPNSPENCCRGGVLAASAINPQQSSSSFDMVVGNLQGNSSLQMPRMPVNLTLQAPGPGYTCSPTEETPPSVALVVGGRREEEVFKTWKSTCTYSSYLANKTPVCCVSLSTFYSPQITTCSQCSCGCRPADKTTSSCISGSSNSLETEFVSNSDTLRCTDHMCPLRVHWHIKTNYMDHWRVKLTVTNLNYNRNYTNWNLVVHHPGFSQSTTTYSFNNTLLHTPGIPDDVALFWGLDYYNTNLLNADKDQVGSVSTEILLAKDHKTFTLHNGWALPRTVYFAGENCVMPSPDTFPMLPSGTSTCRPFGSLIILLLVYLNFKLLKL</sequence>
<evidence type="ECO:0000256" key="2">
    <source>
        <dbReference type="ARBA" id="ARBA00005507"/>
    </source>
</evidence>
<accession>A0AA36E2B4</accession>
<dbReference type="PANTHER" id="PTHR31673:SF41">
    <property type="entry name" value="COBRA-LIKE PROTEIN"/>
    <property type="match status" value="1"/>
</dbReference>
<organism evidence="9 10">
    <name type="scientific">Lactuca saligna</name>
    <name type="common">Willowleaf lettuce</name>
    <dbReference type="NCBI Taxonomy" id="75948"/>
    <lineage>
        <taxon>Eukaryota</taxon>
        <taxon>Viridiplantae</taxon>
        <taxon>Streptophyta</taxon>
        <taxon>Embryophyta</taxon>
        <taxon>Tracheophyta</taxon>
        <taxon>Spermatophyta</taxon>
        <taxon>Magnoliopsida</taxon>
        <taxon>eudicotyledons</taxon>
        <taxon>Gunneridae</taxon>
        <taxon>Pentapetalae</taxon>
        <taxon>asterids</taxon>
        <taxon>campanulids</taxon>
        <taxon>Asterales</taxon>
        <taxon>Asteraceae</taxon>
        <taxon>Cichorioideae</taxon>
        <taxon>Cichorieae</taxon>
        <taxon>Lactucinae</taxon>
        <taxon>Lactuca</taxon>
    </lineage>
</organism>
<feature type="domain" description="COBRA C-terminal" evidence="8">
    <location>
        <begin position="415"/>
        <end position="604"/>
    </location>
</feature>
<keyword evidence="3" id="KW-0472">Membrane</keyword>
<dbReference type="GO" id="GO:0010215">
    <property type="term" value="P:cellulose microfibril organization"/>
    <property type="evidence" value="ECO:0007669"/>
    <property type="project" value="InterPro"/>
</dbReference>
<proteinExistence type="inferred from homology"/>
<name>A0AA36E2B4_LACSI</name>
<evidence type="ECO:0000256" key="1">
    <source>
        <dbReference type="ARBA" id="ARBA00004609"/>
    </source>
</evidence>
<dbReference type="InterPro" id="IPR056900">
    <property type="entry name" value="COB_C"/>
</dbReference>
<dbReference type="PANTHER" id="PTHR31673">
    <property type="entry name" value="PROTEIN COBRA"/>
    <property type="match status" value="1"/>
</dbReference>
<comment type="subcellular location">
    <subcellularLocation>
        <location evidence="1">Cell membrane</location>
        <topology evidence="1">Lipid-anchor</topology>
        <topology evidence="1">GPI-anchor</topology>
    </subcellularLocation>
</comment>
<keyword evidence="3" id="KW-0336">GPI-anchor</keyword>
<dbReference type="GO" id="GO:0098552">
    <property type="term" value="C:side of membrane"/>
    <property type="evidence" value="ECO:0007669"/>
    <property type="project" value="UniProtKB-KW"/>
</dbReference>
<evidence type="ECO:0000259" key="7">
    <source>
        <dbReference type="Pfam" id="PF25002"/>
    </source>
</evidence>
<evidence type="ECO:0000256" key="3">
    <source>
        <dbReference type="ARBA" id="ARBA00022622"/>
    </source>
</evidence>
<dbReference type="AlphaFoldDB" id="A0AA36E2B4"/>
<dbReference type="GO" id="GO:0005886">
    <property type="term" value="C:plasma membrane"/>
    <property type="evidence" value="ECO:0007669"/>
    <property type="project" value="UniProtKB-SubCell"/>
</dbReference>
<evidence type="ECO:0000256" key="6">
    <source>
        <dbReference type="ARBA" id="ARBA00023288"/>
    </source>
</evidence>
<feature type="domain" description="DUF7780" evidence="7">
    <location>
        <begin position="104"/>
        <end position="135"/>
    </location>
</feature>
<comment type="similarity">
    <text evidence="2">Belongs to the COBRA family.</text>
</comment>
<dbReference type="Pfam" id="PF04833">
    <property type="entry name" value="COBRA"/>
    <property type="match status" value="1"/>
</dbReference>
<evidence type="ECO:0008006" key="11">
    <source>
        <dbReference type="Google" id="ProtNLM"/>
    </source>
</evidence>
<protein>
    <recommendedName>
        <fullName evidence="11">COBRA-like protein</fullName>
    </recommendedName>
</protein>
<gene>
    <name evidence="9" type="ORF">LSALG_LOCUS20071</name>
</gene>
<evidence type="ECO:0000313" key="9">
    <source>
        <dbReference type="EMBL" id="CAI9280316.1"/>
    </source>
</evidence>
<dbReference type="GO" id="GO:0052324">
    <property type="term" value="P:plant-type cell wall cellulose biosynthetic process"/>
    <property type="evidence" value="ECO:0007669"/>
    <property type="project" value="TreeGrafter"/>
</dbReference>
<dbReference type="Pfam" id="PF25002">
    <property type="entry name" value="DUF7780"/>
    <property type="match status" value="1"/>
</dbReference>
<keyword evidence="6" id="KW-0449">Lipoprotein</keyword>